<protein>
    <submittedName>
        <fullName evidence="1">Uncharacterized protein</fullName>
    </submittedName>
</protein>
<evidence type="ECO:0000313" key="2">
    <source>
        <dbReference type="Proteomes" id="UP000470926"/>
    </source>
</evidence>
<comment type="caution">
    <text evidence="1">The sequence shown here is derived from an EMBL/GenBank/DDBJ whole genome shotgun (WGS) entry which is preliminary data.</text>
</comment>
<reference evidence="1 2" key="1">
    <citation type="journal article" date="2019" name="Nat. Med.">
        <title>A library of human gut bacterial isolates paired with longitudinal multiomics data enables mechanistic microbiome research.</title>
        <authorList>
            <person name="Poyet M."/>
            <person name="Groussin M."/>
            <person name="Gibbons S.M."/>
            <person name="Avila-Pacheco J."/>
            <person name="Jiang X."/>
            <person name="Kearney S.M."/>
            <person name="Perrotta A.R."/>
            <person name="Berdy B."/>
            <person name="Zhao S."/>
            <person name="Lieberman T.D."/>
            <person name="Swanson P.K."/>
            <person name="Smith M."/>
            <person name="Roesemann S."/>
            <person name="Alexander J.E."/>
            <person name="Rich S.A."/>
            <person name="Livny J."/>
            <person name="Vlamakis H."/>
            <person name="Clish C."/>
            <person name="Bullock K."/>
            <person name="Deik A."/>
            <person name="Scott J."/>
            <person name="Pierce K.A."/>
            <person name="Xavier R.J."/>
            <person name="Alm E.J."/>
        </authorList>
    </citation>
    <scope>NUCLEOTIDE SEQUENCE [LARGE SCALE GENOMIC DNA]</scope>
    <source>
        <strain evidence="1 2">BIOML-A26</strain>
    </source>
</reference>
<organism evidence="1 2">
    <name type="scientific">Bifidobacterium adolescentis</name>
    <dbReference type="NCBI Taxonomy" id="1680"/>
    <lineage>
        <taxon>Bacteria</taxon>
        <taxon>Bacillati</taxon>
        <taxon>Actinomycetota</taxon>
        <taxon>Actinomycetes</taxon>
        <taxon>Bifidobacteriales</taxon>
        <taxon>Bifidobacteriaceae</taxon>
        <taxon>Bifidobacterium</taxon>
    </lineage>
</organism>
<proteinExistence type="predicted"/>
<dbReference type="AlphaFoldDB" id="A0A6I0V7V9"/>
<dbReference type="EMBL" id="WDFR01000011">
    <property type="protein sequence ID" value="KAB6028194.1"/>
    <property type="molecule type" value="Genomic_DNA"/>
</dbReference>
<evidence type="ECO:0000313" key="1">
    <source>
        <dbReference type="EMBL" id="KAB6028194.1"/>
    </source>
</evidence>
<dbReference type="Proteomes" id="UP000470926">
    <property type="component" value="Unassembled WGS sequence"/>
</dbReference>
<accession>A0A6I0V7V9</accession>
<gene>
    <name evidence="1" type="ORF">GA542_10290</name>
</gene>
<sequence length="227" mass="25613">MDNSAEYLLQFFQVEEAPEGFDSSLPQAFSRMMETQDVLNSLRDMQVSRLKIVEDIMPRIWEKLWSSYTNHRSGEYYGFSLSQISEVPLSESEAMALQILADKFPESPLKVESCRASDISTMLEEVLAALKDDDSLPNELRLYVLRVIYKVRKSLDECKIGVEFNLSVALQKLFSALFIVEKTSEKPSLWDKISNTLIQPFIAAVVSEGAKHLTGTGMDALLQLTSA</sequence>
<name>A0A6I0V7V9_BIFAD</name>